<dbReference type="OrthoDB" id="653763at2"/>
<name>A0A0D8J7C9_9BACT</name>
<dbReference type="RefSeq" id="WP_045032095.1">
    <property type="nucleotide sequence ID" value="NZ_JRHC01000005.1"/>
</dbReference>
<feature type="transmembrane region" description="Helical" evidence="1">
    <location>
        <begin position="6"/>
        <end position="22"/>
    </location>
</feature>
<keyword evidence="1" id="KW-0812">Transmembrane</keyword>
<keyword evidence="3" id="KW-1185">Reference proteome</keyword>
<feature type="transmembrane region" description="Helical" evidence="1">
    <location>
        <begin position="331"/>
        <end position="352"/>
    </location>
</feature>
<dbReference type="PATRIC" id="fig|1544798.3.peg.3722"/>
<feature type="transmembrane region" description="Helical" evidence="1">
    <location>
        <begin position="34"/>
        <end position="55"/>
    </location>
</feature>
<sequence length="384" mass="42035">METPFLALIILFVITPLVVIYLEGKFSILKKIGAVLICYGVGLIIGNMGVLPHGAEKYQNMLTDITIPLALPLILFSVDVRSWFKMARSAFLALITGLISVLLIVIIGFFIFRNDIENIWQVAGMLVGVYTGGTPNMAAMKTALNVSQELYIMTHTYDLTLGAIYLVFILSIGQKVFLWFLPPFKPVKTEDTAVAEMNMEEEFESYDGMLRKKTLLPLIGAFGISVAILGVSYGISLLLPKEYQTAVVILLITSFGIAFSFVPKIKAIKKTFQLGMYLILIFCLTVASMADISKLSNISFSLFYYVALAVYGSHIIHIVLARIFKIDADTVIISTSALICSPPFVPVVAGALKNRQVILTGLVVGIAGYAVGNYLGVLIAYLLK</sequence>
<organism evidence="2 3">
    <name type="scientific">Draconibacterium sediminis</name>
    <dbReference type="NCBI Taxonomy" id="1544798"/>
    <lineage>
        <taxon>Bacteria</taxon>
        <taxon>Pseudomonadati</taxon>
        <taxon>Bacteroidota</taxon>
        <taxon>Bacteroidia</taxon>
        <taxon>Marinilabiliales</taxon>
        <taxon>Prolixibacteraceae</taxon>
        <taxon>Draconibacterium</taxon>
    </lineage>
</organism>
<dbReference type="PANTHER" id="PTHR34289:SF8">
    <property type="entry name" value="DUF819 DOMAIN-CONTAINING PROTEIN"/>
    <property type="match status" value="1"/>
</dbReference>
<evidence type="ECO:0000256" key="1">
    <source>
        <dbReference type="SAM" id="Phobius"/>
    </source>
</evidence>
<feature type="transmembrane region" description="Helical" evidence="1">
    <location>
        <begin position="358"/>
        <end position="383"/>
    </location>
</feature>
<feature type="transmembrane region" description="Helical" evidence="1">
    <location>
        <begin position="274"/>
        <end position="290"/>
    </location>
</feature>
<keyword evidence="1" id="KW-0472">Membrane</keyword>
<dbReference type="Proteomes" id="UP000032544">
    <property type="component" value="Unassembled WGS sequence"/>
</dbReference>
<dbReference type="AlphaFoldDB" id="A0A0D8J7C9"/>
<reference evidence="2 3" key="1">
    <citation type="submission" date="2014-09" db="EMBL/GenBank/DDBJ databases">
        <title>Draft Genome Sequence of Draconibacterium sp. JN14CK-3.</title>
        <authorList>
            <person name="Dong C."/>
            <person name="Lai Q."/>
            <person name="Shao Z."/>
        </authorList>
    </citation>
    <scope>NUCLEOTIDE SEQUENCE [LARGE SCALE GENOMIC DNA]</scope>
    <source>
        <strain evidence="2 3">JN14CK-3</strain>
    </source>
</reference>
<dbReference type="PANTHER" id="PTHR34289">
    <property type="entry name" value="PROTEIN, PUTATIVE (DUF819)-RELATED"/>
    <property type="match status" value="1"/>
</dbReference>
<feature type="transmembrane region" description="Helical" evidence="1">
    <location>
        <begin position="215"/>
        <end position="237"/>
    </location>
</feature>
<feature type="transmembrane region" description="Helical" evidence="1">
    <location>
        <begin position="90"/>
        <end position="112"/>
    </location>
</feature>
<proteinExistence type="predicted"/>
<gene>
    <name evidence="2" type="ORF">LH29_17775</name>
</gene>
<keyword evidence="1" id="KW-1133">Transmembrane helix</keyword>
<dbReference type="EMBL" id="JRHC01000005">
    <property type="protein sequence ID" value="KJF42421.1"/>
    <property type="molecule type" value="Genomic_DNA"/>
</dbReference>
<dbReference type="STRING" id="1544798.LH29_17775"/>
<accession>A0A0D8J7C9</accession>
<evidence type="ECO:0008006" key="4">
    <source>
        <dbReference type="Google" id="ProtNLM"/>
    </source>
</evidence>
<evidence type="ECO:0000313" key="2">
    <source>
        <dbReference type="EMBL" id="KJF42421.1"/>
    </source>
</evidence>
<feature type="transmembrane region" description="Helical" evidence="1">
    <location>
        <begin position="302"/>
        <end position="324"/>
    </location>
</feature>
<feature type="transmembrane region" description="Helical" evidence="1">
    <location>
        <begin position="61"/>
        <end position="78"/>
    </location>
</feature>
<feature type="transmembrane region" description="Helical" evidence="1">
    <location>
        <begin position="243"/>
        <end position="262"/>
    </location>
</feature>
<feature type="transmembrane region" description="Helical" evidence="1">
    <location>
        <begin position="159"/>
        <end position="181"/>
    </location>
</feature>
<evidence type="ECO:0000313" key="3">
    <source>
        <dbReference type="Proteomes" id="UP000032544"/>
    </source>
</evidence>
<comment type="caution">
    <text evidence="2">The sequence shown here is derived from an EMBL/GenBank/DDBJ whole genome shotgun (WGS) entry which is preliminary data.</text>
</comment>
<dbReference type="Pfam" id="PF05684">
    <property type="entry name" value="DUF819"/>
    <property type="match status" value="1"/>
</dbReference>
<protein>
    <recommendedName>
        <fullName evidence="4">DUF819 family protein</fullName>
    </recommendedName>
</protein>
<dbReference type="InterPro" id="IPR008537">
    <property type="entry name" value="DUF819"/>
</dbReference>